<evidence type="ECO:0000313" key="2">
    <source>
        <dbReference type="EMBL" id="QLQ82663.1"/>
    </source>
</evidence>
<sequence length="134" mass="15371">MENSTKTHQTPSDNVPDTFMTNKNNSIFAPGYNRLQTTILDRSYESTRIDPRELSVTPKQTEPLPNATEPPVHTLQTDQSHSQDLQPAPITEVFDPKNQLTSLIKNAKLNEQAITARNERIRRSKHESRTRYGW</sequence>
<reference evidence="2 3" key="1">
    <citation type="submission" date="2020-06" db="EMBL/GenBank/DDBJ databases">
        <title>The yeast mating-type switching endonuclease HO is a domesticated member of an unorthodox homing genetic element family.</title>
        <authorList>
            <person name="Coughlan A.Y."/>
            <person name="Lombardi L."/>
            <person name="Braun-Galleani S."/>
            <person name="Martos A.R."/>
            <person name="Galeote V."/>
            <person name="Bigey F."/>
            <person name="Dequin S."/>
            <person name="Byrne K.P."/>
            <person name="Wolfe K.H."/>
        </authorList>
    </citation>
    <scope>NUCLEOTIDE SEQUENCE [LARGE SCALE GENOMIC DNA]</scope>
    <source>
        <strain evidence="2 3">CBS2947</strain>
    </source>
</reference>
<dbReference type="Pfam" id="PF10253">
    <property type="entry name" value="PRCC"/>
    <property type="match status" value="1"/>
</dbReference>
<proteinExistence type="predicted"/>
<dbReference type="InterPro" id="IPR018800">
    <property type="entry name" value="PRCC"/>
</dbReference>
<name>A0A7H9HZJ5_9SACH</name>
<dbReference type="OrthoDB" id="2555634at2759"/>
<feature type="compositionally biased region" description="Polar residues" evidence="1">
    <location>
        <begin position="1"/>
        <end position="27"/>
    </location>
</feature>
<dbReference type="Proteomes" id="UP000510647">
    <property type="component" value="Chromosome 8"/>
</dbReference>
<feature type="region of interest" description="Disordered" evidence="1">
    <location>
        <begin position="44"/>
        <end position="90"/>
    </location>
</feature>
<accession>A0A7H9HZJ5</accession>
<dbReference type="AlphaFoldDB" id="A0A7H9HZJ5"/>
<feature type="compositionally biased region" description="Polar residues" evidence="1">
    <location>
        <begin position="74"/>
        <end position="85"/>
    </location>
</feature>
<protein>
    <submittedName>
        <fullName evidence="2">Uncharacterized protein</fullName>
    </submittedName>
</protein>
<dbReference type="EMBL" id="CP059274">
    <property type="protein sequence ID" value="QLQ82663.1"/>
    <property type="molecule type" value="Genomic_DNA"/>
</dbReference>
<keyword evidence="3" id="KW-1185">Reference proteome</keyword>
<feature type="compositionally biased region" description="Basic and acidic residues" evidence="1">
    <location>
        <begin position="44"/>
        <end position="53"/>
    </location>
</feature>
<evidence type="ECO:0000256" key="1">
    <source>
        <dbReference type="SAM" id="MobiDB-lite"/>
    </source>
</evidence>
<organism evidence="2 3">
    <name type="scientific">Torulaspora globosa</name>
    <dbReference type="NCBI Taxonomy" id="48254"/>
    <lineage>
        <taxon>Eukaryota</taxon>
        <taxon>Fungi</taxon>
        <taxon>Dikarya</taxon>
        <taxon>Ascomycota</taxon>
        <taxon>Saccharomycotina</taxon>
        <taxon>Saccharomycetes</taxon>
        <taxon>Saccharomycetales</taxon>
        <taxon>Saccharomycetaceae</taxon>
        <taxon>Torulaspora</taxon>
    </lineage>
</organism>
<evidence type="ECO:0000313" key="3">
    <source>
        <dbReference type="Proteomes" id="UP000510647"/>
    </source>
</evidence>
<gene>
    <name evidence="2" type="ORF">HG537_0H04260</name>
</gene>
<feature type="region of interest" description="Disordered" evidence="1">
    <location>
        <begin position="1"/>
        <end position="29"/>
    </location>
</feature>